<dbReference type="SMART" id="SM00850">
    <property type="entry name" value="LytTR"/>
    <property type="match status" value="1"/>
</dbReference>
<comment type="caution">
    <text evidence="3">The sequence shown here is derived from an EMBL/GenBank/DDBJ whole genome shotgun (WGS) entry which is preliminary data.</text>
</comment>
<evidence type="ECO:0000313" key="4">
    <source>
        <dbReference type="Proteomes" id="UP000271925"/>
    </source>
</evidence>
<name>A0A3P1BV54_9BACT</name>
<dbReference type="Gene3D" id="2.40.50.1020">
    <property type="entry name" value="LytTr DNA-binding domain"/>
    <property type="match status" value="1"/>
</dbReference>
<dbReference type="InterPro" id="IPR001789">
    <property type="entry name" value="Sig_transdc_resp-reg_receiver"/>
</dbReference>
<keyword evidence="1" id="KW-0597">Phosphoprotein</keyword>
<dbReference type="SUPFAM" id="SSF52172">
    <property type="entry name" value="CheY-like"/>
    <property type="match status" value="1"/>
</dbReference>
<dbReference type="Pfam" id="PF04397">
    <property type="entry name" value="LytTR"/>
    <property type="match status" value="1"/>
</dbReference>
<evidence type="ECO:0000256" key="1">
    <source>
        <dbReference type="PROSITE-ProRule" id="PRU00169"/>
    </source>
</evidence>
<dbReference type="RefSeq" id="WP_124876057.1">
    <property type="nucleotide sequence ID" value="NZ_RQJO01000008.1"/>
</dbReference>
<keyword evidence="4" id="KW-1185">Reference proteome</keyword>
<organism evidence="3 4">
    <name type="scientific">Larkinella rosea</name>
    <dbReference type="NCBI Taxonomy" id="2025312"/>
    <lineage>
        <taxon>Bacteria</taxon>
        <taxon>Pseudomonadati</taxon>
        <taxon>Bacteroidota</taxon>
        <taxon>Cytophagia</taxon>
        <taxon>Cytophagales</taxon>
        <taxon>Spirosomataceae</taxon>
        <taxon>Larkinella</taxon>
    </lineage>
</organism>
<dbReference type="PROSITE" id="PS50110">
    <property type="entry name" value="RESPONSE_REGULATORY"/>
    <property type="match status" value="1"/>
</dbReference>
<dbReference type="EMBL" id="RQJO01000008">
    <property type="protein sequence ID" value="RRB04947.1"/>
    <property type="molecule type" value="Genomic_DNA"/>
</dbReference>
<accession>A0A3P1BV54</accession>
<gene>
    <name evidence="3" type="ORF">EHT25_15935</name>
</gene>
<dbReference type="InterPro" id="IPR011006">
    <property type="entry name" value="CheY-like_superfamily"/>
</dbReference>
<dbReference type="AlphaFoldDB" id="A0A3P1BV54"/>
<dbReference type="Gene3D" id="3.40.50.2300">
    <property type="match status" value="1"/>
</dbReference>
<evidence type="ECO:0000259" key="2">
    <source>
        <dbReference type="PROSITE" id="PS50110"/>
    </source>
</evidence>
<proteinExistence type="predicted"/>
<protein>
    <recommendedName>
        <fullName evidence="2">Response regulatory domain-containing protein</fullName>
    </recommendedName>
</protein>
<dbReference type="InterPro" id="IPR007492">
    <property type="entry name" value="LytTR_DNA-bd_dom"/>
</dbReference>
<dbReference type="OrthoDB" id="935481at2"/>
<reference evidence="3 4" key="1">
    <citation type="submission" date="2018-11" db="EMBL/GenBank/DDBJ databases">
        <authorList>
            <person name="Zhou Z."/>
            <person name="Wang G."/>
        </authorList>
    </citation>
    <scope>NUCLEOTIDE SEQUENCE [LARGE SCALE GENOMIC DNA]</scope>
    <source>
        <strain evidence="3 4">KCTC52004</strain>
    </source>
</reference>
<feature type="modified residue" description="4-aspartylphosphate" evidence="1">
    <location>
        <position position="174"/>
    </location>
</feature>
<dbReference type="Proteomes" id="UP000271925">
    <property type="component" value="Unassembled WGS sequence"/>
</dbReference>
<feature type="domain" description="Response regulatory" evidence="2">
    <location>
        <begin position="119"/>
        <end position="241"/>
    </location>
</feature>
<evidence type="ECO:0000313" key="3">
    <source>
        <dbReference type="EMBL" id="RRB04947.1"/>
    </source>
</evidence>
<sequence length="262" mass="29432">MGLIDKVLEKSASMTFLSGCSNYTWLHFTDGKKMLVSKSLVFFETKLNQFIRVHKTALINPLYVTGWQAPPRSKMAGVVTMICGTELPVGRRRWHQLVDALTTANRQTAFTTPVKEGRTVFLVTESATKGQWIQHCLESQFDNCLVDHVNRGEYLYKILEELPDHQLPNLILLDASTSTSDRLTTLRQLKQKPRMASIPTLVLVSGQKPETVNRSYAAWANSVVTVSEDRGIFTQTIKQVGRFWLTLAALPGKTGRPEQLPA</sequence>
<dbReference type="GO" id="GO:0003677">
    <property type="term" value="F:DNA binding"/>
    <property type="evidence" value="ECO:0007669"/>
    <property type="project" value="InterPro"/>
</dbReference>
<dbReference type="GO" id="GO:0000160">
    <property type="term" value="P:phosphorelay signal transduction system"/>
    <property type="evidence" value="ECO:0007669"/>
    <property type="project" value="InterPro"/>
</dbReference>